<reference evidence="2" key="1">
    <citation type="journal article" date="2019" name="Int. J. Syst. Evol. Microbiol.">
        <title>The Global Catalogue of Microorganisms (GCM) 10K type strain sequencing project: providing services to taxonomists for standard genome sequencing and annotation.</title>
        <authorList>
            <consortium name="The Broad Institute Genomics Platform"/>
            <consortium name="The Broad Institute Genome Sequencing Center for Infectious Disease"/>
            <person name="Wu L."/>
            <person name="Ma J."/>
        </authorList>
    </citation>
    <scope>NUCLEOTIDE SEQUENCE [LARGE SCALE GENOMIC DNA]</scope>
    <source>
        <strain evidence="2">NBRC 100033</strain>
    </source>
</reference>
<evidence type="ECO:0000313" key="2">
    <source>
        <dbReference type="Proteomes" id="UP001156682"/>
    </source>
</evidence>
<accession>A0ABQ5ZY98</accession>
<protein>
    <submittedName>
        <fullName evidence="1">Uncharacterized protein</fullName>
    </submittedName>
</protein>
<sequence>MIKQLPLVLFTHQQDYFALEASLVKGQGSCAFKDSNTPLLPFNQFLKPGSQQPGSPSHWLALASHSPDASKVKPWLLGLESEAELIELPAERIHPLPPLLLAGRTFPALQAVAWYQQRLVSLIDARALQVQAHPWLASLTLDANQGD</sequence>
<dbReference type="Proteomes" id="UP001156682">
    <property type="component" value="Unassembled WGS sequence"/>
</dbReference>
<gene>
    <name evidence="1" type="ORF">GCM10007878_26200</name>
</gene>
<proteinExistence type="predicted"/>
<dbReference type="EMBL" id="BSOR01000078">
    <property type="protein sequence ID" value="GLR65181.1"/>
    <property type="molecule type" value="Genomic_DNA"/>
</dbReference>
<comment type="caution">
    <text evidence="1">The sequence shown here is derived from an EMBL/GenBank/DDBJ whole genome shotgun (WGS) entry which is preliminary data.</text>
</comment>
<evidence type="ECO:0000313" key="1">
    <source>
        <dbReference type="EMBL" id="GLR65181.1"/>
    </source>
</evidence>
<organism evidence="1 2">
    <name type="scientific">Marinospirillum insulare</name>
    <dbReference type="NCBI Taxonomy" id="217169"/>
    <lineage>
        <taxon>Bacteria</taxon>
        <taxon>Pseudomonadati</taxon>
        <taxon>Pseudomonadota</taxon>
        <taxon>Gammaproteobacteria</taxon>
        <taxon>Oceanospirillales</taxon>
        <taxon>Oceanospirillaceae</taxon>
        <taxon>Marinospirillum</taxon>
    </lineage>
</organism>
<name>A0ABQ5ZY98_9GAMM</name>
<keyword evidence="2" id="KW-1185">Reference proteome</keyword>
<dbReference type="RefSeq" id="WP_036240096.1">
    <property type="nucleotide sequence ID" value="NZ_BSOR01000078.1"/>
</dbReference>